<dbReference type="OMA" id="NMISPSY"/>
<organism evidence="4">
    <name type="scientific">Chaetomium thermophilum (strain DSM 1495 / CBS 144.50 / IMI 039719)</name>
    <name type="common">Thermochaetoides thermophila</name>
    <dbReference type="NCBI Taxonomy" id="759272"/>
    <lineage>
        <taxon>Eukaryota</taxon>
        <taxon>Fungi</taxon>
        <taxon>Dikarya</taxon>
        <taxon>Ascomycota</taxon>
        <taxon>Pezizomycotina</taxon>
        <taxon>Sordariomycetes</taxon>
        <taxon>Sordariomycetidae</taxon>
        <taxon>Sordariales</taxon>
        <taxon>Chaetomiaceae</taxon>
        <taxon>Thermochaetoides</taxon>
    </lineage>
</organism>
<proteinExistence type="predicted"/>
<dbReference type="GeneID" id="18260055"/>
<keyword evidence="2" id="KW-1133">Transmembrane helix</keyword>
<feature type="transmembrane region" description="Helical" evidence="2">
    <location>
        <begin position="432"/>
        <end position="456"/>
    </location>
</feature>
<feature type="region of interest" description="Disordered" evidence="1">
    <location>
        <begin position="341"/>
        <end position="414"/>
    </location>
</feature>
<evidence type="ECO:0000256" key="2">
    <source>
        <dbReference type="SAM" id="Phobius"/>
    </source>
</evidence>
<feature type="compositionally biased region" description="Low complexity" evidence="1">
    <location>
        <begin position="66"/>
        <end position="87"/>
    </location>
</feature>
<dbReference type="HOGENOM" id="CLU_036233_0_0_1"/>
<gene>
    <name evidence="3" type="ORF">CTHT_0060170</name>
</gene>
<feature type="compositionally biased region" description="Acidic residues" evidence="1">
    <location>
        <begin position="182"/>
        <end position="192"/>
    </location>
</feature>
<keyword evidence="4" id="KW-1185">Reference proteome</keyword>
<dbReference type="AlphaFoldDB" id="G0SEY8"/>
<dbReference type="Proteomes" id="UP000008066">
    <property type="component" value="Unassembled WGS sequence"/>
</dbReference>
<dbReference type="RefSeq" id="XP_006696335.1">
    <property type="nucleotide sequence ID" value="XM_006696272.1"/>
</dbReference>
<feature type="compositionally biased region" description="Polar residues" evidence="1">
    <location>
        <begin position="17"/>
        <end position="39"/>
    </location>
</feature>
<keyword evidence="2" id="KW-0472">Membrane</keyword>
<evidence type="ECO:0000256" key="1">
    <source>
        <dbReference type="SAM" id="MobiDB-lite"/>
    </source>
</evidence>
<keyword evidence="2" id="KW-0812">Transmembrane</keyword>
<feature type="compositionally biased region" description="Acidic residues" evidence="1">
    <location>
        <begin position="136"/>
        <end position="145"/>
    </location>
</feature>
<dbReference type="EMBL" id="GL988046">
    <property type="protein sequence ID" value="EGS18004.1"/>
    <property type="molecule type" value="Genomic_DNA"/>
</dbReference>
<feature type="compositionally biased region" description="Polar residues" evidence="1">
    <location>
        <begin position="149"/>
        <end position="165"/>
    </location>
</feature>
<dbReference type="eggNOG" id="ENOG502SIH3">
    <property type="taxonomic scope" value="Eukaryota"/>
</dbReference>
<evidence type="ECO:0000313" key="3">
    <source>
        <dbReference type="EMBL" id="EGS18004.1"/>
    </source>
</evidence>
<dbReference type="OrthoDB" id="5413188at2759"/>
<dbReference type="STRING" id="759272.G0SEY8"/>
<accession>G0SEY8</accession>
<reference evidence="3 4" key="1">
    <citation type="journal article" date="2011" name="Cell">
        <title>Insight into structure and assembly of the nuclear pore complex by utilizing the genome of a eukaryotic thermophile.</title>
        <authorList>
            <person name="Amlacher S."/>
            <person name="Sarges P."/>
            <person name="Flemming D."/>
            <person name="van Noort V."/>
            <person name="Kunze R."/>
            <person name="Devos D.P."/>
            <person name="Arumugam M."/>
            <person name="Bork P."/>
            <person name="Hurt E."/>
        </authorList>
    </citation>
    <scope>NUCLEOTIDE SEQUENCE [LARGE SCALE GENOMIC DNA]</scope>
    <source>
        <strain evidence="4">DSM 1495 / CBS 144.50 / IMI 039719</strain>
    </source>
</reference>
<feature type="region of interest" description="Disordered" evidence="1">
    <location>
        <begin position="1"/>
        <end position="265"/>
    </location>
</feature>
<feature type="compositionally biased region" description="Low complexity" evidence="1">
    <location>
        <begin position="223"/>
        <end position="243"/>
    </location>
</feature>
<sequence>MPPSEIYRPSRREGRSAVTTAPNTENTVVRSDIPSTSHSPSRHNDGQSQPDAEAGGLSRQPSELTMSMSSESWVEVSSRPSSSSLSSIGGDEIVTTGLRVGSGTYPRRRRPQNAMPASFIVGHSDANTSGATSSQDEYEESESEEDRVMTSSNEAIHPTASTNLLSHRRTTSSRNASAAVETDSDSDDDDDGTALGPASSPTPVFRPQPNAFSHPPSHMLNHSSAAASRSSSYPYSQSAPSSRPVHYRSHNNSRRSPPDFLSPSYQADNDAALRASLTTLLSCAAAARSLPKYNTATNTNNNNNNPATISDDERRALGAAILPPTTQPMELRLVPESELMAEHDDGAPPPSGPAAPKAPQQVPSRTGTRTSTGSSPALSPTRLHPSGEKTKRSATVQSARSRGTGRRKASGAVTLERNASQTSFFSSLSPSVLTWAVSAGVVVLVSVVGFGAGYMIGREVGRQEGAAGAASFTAGGGSGGAGLVGNATSAAAAAGSGCGSELVKSSSAGGALKRIRWVGVVGKGVAA</sequence>
<protein>
    <submittedName>
        <fullName evidence="3">Uncharacterized protein</fullName>
    </submittedName>
</protein>
<evidence type="ECO:0000313" key="4">
    <source>
        <dbReference type="Proteomes" id="UP000008066"/>
    </source>
</evidence>
<feature type="compositionally biased region" description="Low complexity" evidence="1">
    <location>
        <begin position="354"/>
        <end position="375"/>
    </location>
</feature>
<name>G0SEY8_CHATD</name>
<dbReference type="KEGG" id="cthr:CTHT_0060170"/>